<dbReference type="InterPro" id="IPR005500">
    <property type="entry name" value="DUF309"/>
</dbReference>
<evidence type="ECO:0000313" key="1">
    <source>
        <dbReference type="EMBL" id="MFD1206440.1"/>
    </source>
</evidence>
<dbReference type="SUPFAM" id="SSF140663">
    <property type="entry name" value="TTHA0068-like"/>
    <property type="match status" value="1"/>
</dbReference>
<gene>
    <name evidence="1" type="ORF">ACFQ38_15190</name>
</gene>
<dbReference type="Gene3D" id="1.10.3450.10">
    <property type="entry name" value="TTHA0068-like"/>
    <property type="match status" value="1"/>
</dbReference>
<proteinExistence type="predicted"/>
<protein>
    <submittedName>
        <fullName evidence="1">DUF309 domain-containing protein</fullName>
    </submittedName>
</protein>
<dbReference type="InterPro" id="IPR023203">
    <property type="entry name" value="TTHA0068_sf"/>
</dbReference>
<accession>A0ABW3U189</accession>
<dbReference type="PANTHER" id="PTHR34796">
    <property type="entry name" value="EXPRESSED PROTEIN"/>
    <property type="match status" value="1"/>
</dbReference>
<comment type="caution">
    <text evidence="1">The sequence shown here is derived from an EMBL/GenBank/DDBJ whole genome shotgun (WGS) entry which is preliminary data.</text>
</comment>
<dbReference type="RefSeq" id="WP_336825008.1">
    <property type="nucleotide sequence ID" value="NZ_JBHTLT010000123.1"/>
</dbReference>
<organism evidence="1 2">
    <name type="scientific">Sporosarcina contaminans</name>
    <dbReference type="NCBI Taxonomy" id="633403"/>
    <lineage>
        <taxon>Bacteria</taxon>
        <taxon>Bacillati</taxon>
        <taxon>Bacillota</taxon>
        <taxon>Bacilli</taxon>
        <taxon>Bacillales</taxon>
        <taxon>Caryophanaceae</taxon>
        <taxon>Sporosarcina</taxon>
    </lineage>
</organism>
<dbReference type="Proteomes" id="UP001597231">
    <property type="component" value="Unassembled WGS sequence"/>
</dbReference>
<dbReference type="PANTHER" id="PTHR34796:SF1">
    <property type="entry name" value="EXPRESSED PROTEIN"/>
    <property type="match status" value="1"/>
</dbReference>
<keyword evidence="2" id="KW-1185">Reference proteome</keyword>
<evidence type="ECO:0000313" key="2">
    <source>
        <dbReference type="Proteomes" id="UP001597231"/>
    </source>
</evidence>
<dbReference type="Pfam" id="PF03745">
    <property type="entry name" value="DUF309"/>
    <property type="match status" value="1"/>
</dbReference>
<name>A0ABW3U189_9BACL</name>
<sequence length="171" mass="20508">MHPYYHPLFLKFIVYFNRNQDYFECHEVLEDYWKTFDHFNKNHPLTAFILLSTGLYHWRRGNMNGATRTLVKAQSRFLLFHDNEIYKEKIDFQRLYDDTKAAILAVKNNDSFFPVKLYISSEQLQKLVDSLTATMELLPIGSDAVIHKHMLRDRSDILQLREEKKRGRSNY</sequence>
<reference evidence="2" key="1">
    <citation type="journal article" date="2019" name="Int. J. Syst. Evol. Microbiol.">
        <title>The Global Catalogue of Microorganisms (GCM) 10K type strain sequencing project: providing services to taxonomists for standard genome sequencing and annotation.</title>
        <authorList>
            <consortium name="The Broad Institute Genomics Platform"/>
            <consortium name="The Broad Institute Genome Sequencing Center for Infectious Disease"/>
            <person name="Wu L."/>
            <person name="Ma J."/>
        </authorList>
    </citation>
    <scope>NUCLEOTIDE SEQUENCE [LARGE SCALE GENOMIC DNA]</scope>
    <source>
        <strain evidence="2">CCUG 53915</strain>
    </source>
</reference>
<dbReference type="EMBL" id="JBHTLT010000123">
    <property type="protein sequence ID" value="MFD1206440.1"/>
    <property type="molecule type" value="Genomic_DNA"/>
</dbReference>